<evidence type="ECO:0000313" key="1">
    <source>
        <dbReference type="EMBL" id="THC94805.1"/>
    </source>
</evidence>
<proteinExistence type="predicted"/>
<organism evidence="1 2">
    <name type="scientific">Aspergillus tanneri</name>
    <dbReference type="NCBI Taxonomy" id="1220188"/>
    <lineage>
        <taxon>Eukaryota</taxon>
        <taxon>Fungi</taxon>
        <taxon>Dikarya</taxon>
        <taxon>Ascomycota</taxon>
        <taxon>Pezizomycotina</taxon>
        <taxon>Eurotiomycetes</taxon>
        <taxon>Eurotiomycetidae</taxon>
        <taxon>Eurotiales</taxon>
        <taxon>Aspergillaceae</taxon>
        <taxon>Aspergillus</taxon>
        <taxon>Aspergillus subgen. Circumdati</taxon>
    </lineage>
</organism>
<dbReference type="VEuPathDB" id="FungiDB:EYZ11_005712"/>
<protein>
    <submittedName>
        <fullName evidence="1">Uncharacterized protein</fullName>
    </submittedName>
</protein>
<comment type="caution">
    <text evidence="1">The sequence shown here is derived from an EMBL/GenBank/DDBJ whole genome shotgun (WGS) entry which is preliminary data.</text>
</comment>
<dbReference type="EMBL" id="SOSA01000188">
    <property type="protein sequence ID" value="THC94805.1"/>
    <property type="molecule type" value="Genomic_DNA"/>
</dbReference>
<reference evidence="1 2" key="1">
    <citation type="submission" date="2019-03" db="EMBL/GenBank/DDBJ databases">
        <title>The genome sequence of a newly discovered highly antifungal drug resistant Aspergillus species, Aspergillus tanneri NIH 1004.</title>
        <authorList>
            <person name="Mounaud S."/>
            <person name="Singh I."/>
            <person name="Joardar V."/>
            <person name="Pakala S."/>
            <person name="Pakala S."/>
            <person name="Venepally P."/>
            <person name="Hoover J."/>
            <person name="Nierman W."/>
            <person name="Chung J."/>
            <person name="Losada L."/>
        </authorList>
    </citation>
    <scope>NUCLEOTIDE SEQUENCE [LARGE SCALE GENOMIC DNA]</scope>
    <source>
        <strain evidence="1 2">NIH1004</strain>
    </source>
</reference>
<gene>
    <name evidence="1" type="ORF">EYZ11_005712</name>
</gene>
<dbReference type="Proteomes" id="UP000308092">
    <property type="component" value="Unassembled WGS sequence"/>
</dbReference>
<keyword evidence="2" id="KW-1185">Reference proteome</keyword>
<evidence type="ECO:0000313" key="2">
    <source>
        <dbReference type="Proteomes" id="UP000308092"/>
    </source>
</evidence>
<sequence length="72" mass="7320">MLDLQIALFLDPVLHPVLHPVLEAFLALTPQIISLALPSSPDLADLASADLASADIASADIASADIAAAASF</sequence>
<name>A0A4S3JHU1_9EURO</name>
<accession>A0A4S3JHU1</accession>
<dbReference type="AlphaFoldDB" id="A0A4S3JHU1"/>